<protein>
    <submittedName>
        <fullName evidence="1">Uncharacterized protein</fullName>
    </submittedName>
</protein>
<comment type="caution">
    <text evidence="1">The sequence shown here is derived from an EMBL/GenBank/DDBJ whole genome shotgun (WGS) entry which is preliminary data.</text>
</comment>
<dbReference type="EMBL" id="CM055738">
    <property type="protein sequence ID" value="KAJ8005316.1"/>
    <property type="molecule type" value="Genomic_DNA"/>
</dbReference>
<sequence>MGVTWTQSFWIFENITWQLHGAPLLAVCSLLSALQHLRRKSIELACNWIATFPQINRSPSGARGLDLQGEGVALSHRSQSLLSLIHQQIRWASHDKH</sequence>
<organism evidence="1 2">
    <name type="scientific">Dallia pectoralis</name>
    <name type="common">Alaska blackfish</name>
    <dbReference type="NCBI Taxonomy" id="75939"/>
    <lineage>
        <taxon>Eukaryota</taxon>
        <taxon>Metazoa</taxon>
        <taxon>Chordata</taxon>
        <taxon>Craniata</taxon>
        <taxon>Vertebrata</taxon>
        <taxon>Euteleostomi</taxon>
        <taxon>Actinopterygii</taxon>
        <taxon>Neopterygii</taxon>
        <taxon>Teleostei</taxon>
        <taxon>Protacanthopterygii</taxon>
        <taxon>Esociformes</taxon>
        <taxon>Umbridae</taxon>
        <taxon>Dallia</taxon>
    </lineage>
</organism>
<reference evidence="1" key="1">
    <citation type="submission" date="2021-05" db="EMBL/GenBank/DDBJ databases">
        <authorList>
            <person name="Pan Q."/>
            <person name="Jouanno E."/>
            <person name="Zahm M."/>
            <person name="Klopp C."/>
            <person name="Cabau C."/>
            <person name="Louis A."/>
            <person name="Berthelot C."/>
            <person name="Parey E."/>
            <person name="Roest Crollius H."/>
            <person name="Montfort J."/>
            <person name="Robinson-Rechavi M."/>
            <person name="Bouchez O."/>
            <person name="Lampietro C."/>
            <person name="Lopez Roques C."/>
            <person name="Donnadieu C."/>
            <person name="Postlethwait J."/>
            <person name="Bobe J."/>
            <person name="Dillon D."/>
            <person name="Chandos A."/>
            <person name="von Hippel F."/>
            <person name="Guiguen Y."/>
        </authorList>
    </citation>
    <scope>NUCLEOTIDE SEQUENCE</scope>
    <source>
        <strain evidence="1">YG-Jan2019</strain>
    </source>
</reference>
<evidence type="ECO:0000313" key="1">
    <source>
        <dbReference type="EMBL" id="KAJ8005316.1"/>
    </source>
</evidence>
<accession>A0ACC2GP95</accession>
<evidence type="ECO:0000313" key="2">
    <source>
        <dbReference type="Proteomes" id="UP001157502"/>
    </source>
</evidence>
<dbReference type="Proteomes" id="UP001157502">
    <property type="component" value="Chromosome 11"/>
</dbReference>
<gene>
    <name evidence="1" type="ORF">DPEC_G00145360</name>
</gene>
<proteinExistence type="predicted"/>
<name>A0ACC2GP95_DALPE</name>
<keyword evidence="2" id="KW-1185">Reference proteome</keyword>